<sequence>MADSSISATGRGLPTFMLDQEQLVAKAFDKLGLGSLPKESVHRNPLQAMECLARICIAIIGEHCQDIIAISQERSKSIEEEFESDAAEREIANLDTKLEALRSKYRRLLAQREVHNATDLACQRVSDVLNQAARSLLKAAPLVAVAGFMEDRVRALQRIPMPQTTRQKCGEPPSLCSTAQALGCIDDVARFSIQESTRNYVYDYADGERAIDYVSKAFTDFAARLKEVDTPQANANLSTTCLNALAHAHSIKKLTKKITGLGNTCENLTQSEVENILKQCQEIIRSRLSKLKEANVQGIPEVDDSYELMTLRDRQSAAITALASQINDNEALEEQMQLLRDELYVSQKLRSFDSLLNMMRSQKSLLQSTKNDRTLVPRSFRPTVNLFDSALRSISELKLLSETIRAYDLEVQLESNDNRAVLEYLASLERSVDTSKLTVSPLATNTAESLLEELQSFSVLRLAKGTSDL</sequence>
<dbReference type="AlphaFoldDB" id="A0A7M7K9H7"/>
<dbReference type="Proteomes" id="UP000594260">
    <property type="component" value="Unplaced"/>
</dbReference>
<name>A0A7M7K9H7_VARDE</name>
<keyword evidence="1" id="KW-0175">Coiled coil</keyword>
<dbReference type="RefSeq" id="XP_022663545.1">
    <property type="nucleotide sequence ID" value="XM_022807810.1"/>
</dbReference>
<dbReference type="EnsemblMetazoa" id="XM_022807809">
    <property type="protein sequence ID" value="XP_022663544"/>
    <property type="gene ID" value="LOC111251331"/>
</dbReference>
<dbReference type="GeneID" id="111251331"/>
<feature type="coiled-coil region" evidence="1">
    <location>
        <begin position="322"/>
        <end position="349"/>
    </location>
</feature>
<reference evidence="2" key="1">
    <citation type="submission" date="2021-01" db="UniProtKB">
        <authorList>
            <consortium name="EnsemblMetazoa"/>
        </authorList>
    </citation>
    <scope>IDENTIFICATION</scope>
</reference>
<keyword evidence="3" id="KW-1185">Reference proteome</keyword>
<dbReference type="EnsemblMetazoa" id="XM_022807810">
    <property type="protein sequence ID" value="XP_022663545"/>
    <property type="gene ID" value="LOC111251331"/>
</dbReference>
<organism evidence="2 3">
    <name type="scientific">Varroa destructor</name>
    <name type="common">Honeybee mite</name>
    <dbReference type="NCBI Taxonomy" id="109461"/>
    <lineage>
        <taxon>Eukaryota</taxon>
        <taxon>Metazoa</taxon>
        <taxon>Ecdysozoa</taxon>
        <taxon>Arthropoda</taxon>
        <taxon>Chelicerata</taxon>
        <taxon>Arachnida</taxon>
        <taxon>Acari</taxon>
        <taxon>Parasitiformes</taxon>
        <taxon>Mesostigmata</taxon>
        <taxon>Gamasina</taxon>
        <taxon>Dermanyssoidea</taxon>
        <taxon>Varroidae</taxon>
        <taxon>Varroa</taxon>
    </lineage>
</organism>
<dbReference type="RefSeq" id="XP_022663544.1">
    <property type="nucleotide sequence ID" value="XM_022807809.1"/>
</dbReference>
<proteinExistence type="predicted"/>
<feature type="coiled-coil region" evidence="1">
    <location>
        <begin position="84"/>
        <end position="118"/>
    </location>
</feature>
<evidence type="ECO:0000256" key="1">
    <source>
        <dbReference type="SAM" id="Coils"/>
    </source>
</evidence>
<evidence type="ECO:0000313" key="2">
    <source>
        <dbReference type="EnsemblMetazoa" id="XP_022663544"/>
    </source>
</evidence>
<evidence type="ECO:0000313" key="3">
    <source>
        <dbReference type="Proteomes" id="UP000594260"/>
    </source>
</evidence>
<protein>
    <submittedName>
        <fullName evidence="2">Uncharacterized protein</fullName>
    </submittedName>
</protein>
<accession>A0A7M7K9H7</accession>